<dbReference type="GO" id="GO:0006412">
    <property type="term" value="P:translation"/>
    <property type="evidence" value="ECO:0007669"/>
    <property type="project" value="UniProtKB-UniRule"/>
</dbReference>
<sequence length="168" mass="19588">MGDPKRIRKKYETPGHPWRADVLAEELKLLGEYGLRNKRELWRTASVLRRVRAQARALFSVTGERKRQQEEKLIGKLNRMGILPEGAVLDDVLRLTVRDFLERRLQTMVYRLGLARTLYQARQFIVHGHVFVGERKVRSPSYHVMRGEEDKIRLVLPSKQEQSTSPAS</sequence>
<proteinExistence type="inferred from homology"/>
<dbReference type="NCBIfam" id="NF003139">
    <property type="entry name" value="PRK04051.1"/>
    <property type="match status" value="1"/>
</dbReference>
<comment type="similarity">
    <text evidence="1 6">Belongs to the universal ribosomal protein uS4 family.</text>
</comment>
<feature type="domain" description="RNA-binding S4" evidence="7">
    <location>
        <begin position="103"/>
        <end position="163"/>
    </location>
</feature>
<name>A0A832ZUU1_CALS0</name>
<accession>A0A832ZUU1</accession>
<evidence type="ECO:0000256" key="5">
    <source>
        <dbReference type="ARBA" id="ARBA00023274"/>
    </source>
</evidence>
<keyword evidence="3 6" id="KW-0694">RNA-binding</keyword>
<dbReference type="PANTHER" id="PTHR11831:SF5">
    <property type="entry name" value="40S RIBOSOMAL PROTEIN S9"/>
    <property type="match status" value="1"/>
</dbReference>
<organism evidence="9 10">
    <name type="scientific">Caldiarchaeum subterraneum</name>
    <dbReference type="NCBI Taxonomy" id="311458"/>
    <lineage>
        <taxon>Archaea</taxon>
        <taxon>Nitrososphaerota</taxon>
        <taxon>Candidatus Caldarchaeales</taxon>
        <taxon>Candidatus Caldarchaeaceae</taxon>
        <taxon>Candidatus Caldarchaeum</taxon>
    </lineage>
</organism>
<evidence type="ECO:0000256" key="3">
    <source>
        <dbReference type="ARBA" id="ARBA00022884"/>
    </source>
</evidence>
<comment type="caution">
    <text evidence="9">The sequence shown here is derived from an EMBL/GenBank/DDBJ whole genome shotgun (WGS) entry which is preliminary data.</text>
</comment>
<evidence type="ECO:0000259" key="7">
    <source>
        <dbReference type="SMART" id="SM00363"/>
    </source>
</evidence>
<dbReference type="PROSITE" id="PS50889">
    <property type="entry name" value="S4"/>
    <property type="match status" value="1"/>
</dbReference>
<dbReference type="InterPro" id="IPR022802">
    <property type="entry name" value="Ribosomal_uS4_arc"/>
</dbReference>
<reference evidence="9" key="1">
    <citation type="journal article" date="2020" name="ISME J.">
        <title>Gammaproteobacteria mediating utilization of methyl-, sulfur- and petroleum organic compounds in deep ocean hydrothermal plumes.</title>
        <authorList>
            <person name="Zhou Z."/>
            <person name="Liu Y."/>
            <person name="Pan J."/>
            <person name="Cron B.R."/>
            <person name="Toner B.M."/>
            <person name="Anantharaman K."/>
            <person name="Breier J.A."/>
            <person name="Dick G.J."/>
            <person name="Li M."/>
        </authorList>
    </citation>
    <scope>NUCLEOTIDE SEQUENCE</scope>
    <source>
        <strain evidence="9">SZUA-1515</strain>
    </source>
</reference>
<dbReference type="SMART" id="SM00363">
    <property type="entry name" value="S4"/>
    <property type="match status" value="1"/>
</dbReference>
<comment type="function">
    <text evidence="6">With S5 and S12 plays an important role in translational accuracy.</text>
</comment>
<dbReference type="SUPFAM" id="SSF55174">
    <property type="entry name" value="Alpha-L RNA-binding motif"/>
    <property type="match status" value="1"/>
</dbReference>
<evidence type="ECO:0000313" key="10">
    <source>
        <dbReference type="Proteomes" id="UP000608579"/>
    </source>
</evidence>
<dbReference type="InterPro" id="IPR022801">
    <property type="entry name" value="Ribosomal_uS4"/>
</dbReference>
<dbReference type="Gene3D" id="3.10.290.10">
    <property type="entry name" value="RNA-binding S4 domain"/>
    <property type="match status" value="1"/>
</dbReference>
<evidence type="ECO:0000313" key="9">
    <source>
        <dbReference type="EMBL" id="HIQ29363.1"/>
    </source>
</evidence>
<dbReference type="InterPro" id="IPR002942">
    <property type="entry name" value="S4_RNA-bd"/>
</dbReference>
<comment type="function">
    <text evidence="6">One of the primary rRNA binding proteins, it binds directly to 16S rRNA where it nucleates assembly of the body of the 30S subunit.</text>
</comment>
<dbReference type="HAMAP" id="MF_01306_A">
    <property type="entry name" value="Ribosomal_uS4_A"/>
    <property type="match status" value="1"/>
</dbReference>
<dbReference type="GO" id="GO:0015935">
    <property type="term" value="C:small ribosomal subunit"/>
    <property type="evidence" value="ECO:0007669"/>
    <property type="project" value="InterPro"/>
</dbReference>
<keyword evidence="2 6" id="KW-0699">rRNA-binding</keyword>
<dbReference type="InterPro" id="IPR005710">
    <property type="entry name" value="Ribosomal_uS4_euk/arc"/>
</dbReference>
<evidence type="ECO:0000256" key="6">
    <source>
        <dbReference type="HAMAP-Rule" id="MF_01306"/>
    </source>
</evidence>
<dbReference type="GO" id="GO:0042274">
    <property type="term" value="P:ribosomal small subunit biogenesis"/>
    <property type="evidence" value="ECO:0007669"/>
    <property type="project" value="TreeGrafter"/>
</dbReference>
<gene>
    <name evidence="6" type="primary">rps4</name>
    <name evidence="9" type="ORF">EYH45_02235</name>
</gene>
<keyword evidence="4 6" id="KW-0689">Ribosomal protein</keyword>
<dbReference type="SMART" id="SM01390">
    <property type="entry name" value="Ribosomal_S4"/>
    <property type="match status" value="1"/>
</dbReference>
<keyword evidence="5 6" id="KW-0687">Ribonucleoprotein</keyword>
<dbReference type="InterPro" id="IPR001912">
    <property type="entry name" value="Ribosomal_uS4_N"/>
</dbReference>
<dbReference type="PROSITE" id="PS00632">
    <property type="entry name" value="RIBOSOMAL_S4"/>
    <property type="match status" value="1"/>
</dbReference>
<dbReference type="EMBL" id="DQVM01000039">
    <property type="protein sequence ID" value="HIQ29363.1"/>
    <property type="molecule type" value="Genomic_DNA"/>
</dbReference>
<dbReference type="GO" id="GO:0003735">
    <property type="term" value="F:structural constituent of ribosome"/>
    <property type="evidence" value="ECO:0007669"/>
    <property type="project" value="InterPro"/>
</dbReference>
<dbReference type="PANTHER" id="PTHR11831">
    <property type="entry name" value="30S 40S RIBOSOMAL PROTEIN"/>
    <property type="match status" value="1"/>
</dbReference>
<dbReference type="AlphaFoldDB" id="A0A832ZUU1"/>
<dbReference type="CDD" id="cd00165">
    <property type="entry name" value="S4"/>
    <property type="match status" value="1"/>
</dbReference>
<feature type="domain" description="Small ribosomal subunit protein uS4 N-terminal" evidence="8">
    <location>
        <begin position="5"/>
        <end position="102"/>
    </location>
</feature>
<protein>
    <recommendedName>
        <fullName evidence="6">Small ribosomal subunit protein uS4</fullName>
    </recommendedName>
</protein>
<dbReference type="Proteomes" id="UP000608579">
    <property type="component" value="Unassembled WGS sequence"/>
</dbReference>
<dbReference type="NCBIfam" id="TIGR01018">
    <property type="entry name" value="uS4_arch"/>
    <property type="match status" value="1"/>
</dbReference>
<dbReference type="InterPro" id="IPR018079">
    <property type="entry name" value="Ribosomal_uS4_CS"/>
</dbReference>
<dbReference type="GO" id="GO:0019843">
    <property type="term" value="F:rRNA binding"/>
    <property type="evidence" value="ECO:0007669"/>
    <property type="project" value="UniProtKB-UniRule"/>
</dbReference>
<dbReference type="InterPro" id="IPR036986">
    <property type="entry name" value="S4_RNA-bd_sf"/>
</dbReference>
<evidence type="ECO:0000256" key="4">
    <source>
        <dbReference type="ARBA" id="ARBA00022980"/>
    </source>
</evidence>
<evidence type="ECO:0000256" key="2">
    <source>
        <dbReference type="ARBA" id="ARBA00022730"/>
    </source>
</evidence>
<comment type="subunit">
    <text evidence="6">Part of the 30S ribosomal subunit. Contacts protein S5. The interaction surface between S4 and S5 is involved in control of translational fidelity.</text>
</comment>
<evidence type="ECO:0000256" key="1">
    <source>
        <dbReference type="ARBA" id="ARBA00007465"/>
    </source>
</evidence>
<dbReference type="Pfam" id="PF01479">
    <property type="entry name" value="S4"/>
    <property type="match status" value="1"/>
</dbReference>
<evidence type="ECO:0000259" key="8">
    <source>
        <dbReference type="SMART" id="SM01390"/>
    </source>
</evidence>